<dbReference type="PROSITE" id="PS51194">
    <property type="entry name" value="HELICASE_CTER"/>
    <property type="match status" value="1"/>
</dbReference>
<dbReference type="GO" id="GO:0005634">
    <property type="term" value="C:nucleus"/>
    <property type="evidence" value="ECO:0007669"/>
    <property type="project" value="TreeGrafter"/>
</dbReference>
<dbReference type="SUPFAM" id="SSF47769">
    <property type="entry name" value="SAM/Pointed domain"/>
    <property type="match status" value="1"/>
</dbReference>
<dbReference type="GO" id="GO:0061630">
    <property type="term" value="F:ubiquitin protein ligase activity"/>
    <property type="evidence" value="ECO:0007669"/>
    <property type="project" value="TreeGrafter"/>
</dbReference>
<dbReference type="Gene3D" id="3.40.50.10810">
    <property type="entry name" value="Tandem AAA-ATPase domain"/>
    <property type="match status" value="1"/>
</dbReference>
<dbReference type="Proteomes" id="UP001217918">
    <property type="component" value="Unassembled WGS sequence"/>
</dbReference>
<dbReference type="AlphaFoldDB" id="A0AAD9MHQ5"/>
<dbReference type="InterPro" id="IPR019083">
    <property type="entry name" value="SAM_Ribosomal_mS41"/>
</dbReference>
<keyword evidence="4" id="KW-0175">Coiled coil</keyword>
<evidence type="ECO:0000256" key="5">
    <source>
        <dbReference type="SAM" id="MobiDB-lite"/>
    </source>
</evidence>
<organism evidence="7 8">
    <name type="scientific">Phyllachora maydis</name>
    <dbReference type="NCBI Taxonomy" id="1825666"/>
    <lineage>
        <taxon>Eukaryota</taxon>
        <taxon>Fungi</taxon>
        <taxon>Dikarya</taxon>
        <taxon>Ascomycota</taxon>
        <taxon>Pezizomycotina</taxon>
        <taxon>Sordariomycetes</taxon>
        <taxon>Sordariomycetidae</taxon>
        <taxon>Phyllachorales</taxon>
        <taxon>Phyllachoraceae</taxon>
        <taxon>Phyllachora</taxon>
    </lineage>
</organism>
<dbReference type="Gene3D" id="3.40.50.300">
    <property type="entry name" value="P-loop containing nucleotide triphosphate hydrolases"/>
    <property type="match status" value="1"/>
</dbReference>
<dbReference type="InterPro" id="IPR013761">
    <property type="entry name" value="SAM/pointed_sf"/>
</dbReference>
<keyword evidence="2" id="KW-0378">Hydrolase</keyword>
<keyword evidence="1" id="KW-0547">Nucleotide-binding</keyword>
<evidence type="ECO:0000313" key="8">
    <source>
        <dbReference type="Proteomes" id="UP001217918"/>
    </source>
</evidence>
<gene>
    <name evidence="7" type="ORF">P8C59_007995</name>
</gene>
<dbReference type="InterPro" id="IPR052583">
    <property type="entry name" value="ATP-helicase/E3_Ub-Ligase"/>
</dbReference>
<keyword evidence="8" id="KW-1185">Reference proteome</keyword>
<dbReference type="InterPro" id="IPR027417">
    <property type="entry name" value="P-loop_NTPase"/>
</dbReference>
<evidence type="ECO:0000256" key="1">
    <source>
        <dbReference type="ARBA" id="ARBA00022741"/>
    </source>
</evidence>
<dbReference type="InterPro" id="IPR001650">
    <property type="entry name" value="Helicase_C-like"/>
</dbReference>
<dbReference type="Pfam" id="PF00271">
    <property type="entry name" value="Helicase_C"/>
    <property type="match status" value="1"/>
</dbReference>
<dbReference type="Pfam" id="PF09597">
    <property type="entry name" value="SAM_Ribosomal_mS41"/>
    <property type="match status" value="1"/>
</dbReference>
<dbReference type="GO" id="GO:0016787">
    <property type="term" value="F:hydrolase activity"/>
    <property type="evidence" value="ECO:0007669"/>
    <property type="project" value="UniProtKB-KW"/>
</dbReference>
<dbReference type="GO" id="GO:0000209">
    <property type="term" value="P:protein polyubiquitination"/>
    <property type="evidence" value="ECO:0007669"/>
    <property type="project" value="TreeGrafter"/>
</dbReference>
<evidence type="ECO:0000256" key="3">
    <source>
        <dbReference type="ARBA" id="ARBA00022840"/>
    </source>
</evidence>
<proteinExistence type="predicted"/>
<dbReference type="SUPFAM" id="SSF52540">
    <property type="entry name" value="P-loop containing nucleoside triphosphate hydrolases"/>
    <property type="match status" value="2"/>
</dbReference>
<protein>
    <recommendedName>
        <fullName evidence="6">Helicase C-terminal domain-containing protein</fullName>
    </recommendedName>
</protein>
<comment type="caution">
    <text evidence="7">The sequence shown here is derived from an EMBL/GenBank/DDBJ whole genome shotgun (WGS) entry which is preliminary data.</text>
</comment>
<dbReference type="CDD" id="cd18793">
    <property type="entry name" value="SF2_C_SNF"/>
    <property type="match status" value="1"/>
</dbReference>
<dbReference type="SMART" id="SM01238">
    <property type="entry name" value="IGR"/>
    <property type="match status" value="1"/>
</dbReference>
<evidence type="ECO:0000259" key="6">
    <source>
        <dbReference type="PROSITE" id="PS51194"/>
    </source>
</evidence>
<dbReference type="GO" id="GO:0006974">
    <property type="term" value="P:DNA damage response"/>
    <property type="evidence" value="ECO:0007669"/>
    <property type="project" value="TreeGrafter"/>
</dbReference>
<feature type="region of interest" description="Disordered" evidence="5">
    <location>
        <begin position="125"/>
        <end position="149"/>
    </location>
</feature>
<accession>A0AAD9MHQ5</accession>
<dbReference type="InterPro" id="IPR049730">
    <property type="entry name" value="SNF2/RAD54-like_C"/>
</dbReference>
<dbReference type="EMBL" id="JAQQPM010000007">
    <property type="protein sequence ID" value="KAK2073743.1"/>
    <property type="molecule type" value="Genomic_DNA"/>
</dbReference>
<dbReference type="InterPro" id="IPR038718">
    <property type="entry name" value="SNF2-like_sf"/>
</dbReference>
<dbReference type="Pfam" id="PF26021">
    <property type="entry name" value="Ferritin_C144_05"/>
    <property type="match status" value="1"/>
</dbReference>
<evidence type="ECO:0000256" key="2">
    <source>
        <dbReference type="ARBA" id="ARBA00022801"/>
    </source>
</evidence>
<feature type="domain" description="Helicase C-terminal" evidence="6">
    <location>
        <begin position="609"/>
        <end position="779"/>
    </location>
</feature>
<dbReference type="GO" id="GO:0005524">
    <property type="term" value="F:ATP binding"/>
    <property type="evidence" value="ECO:0007669"/>
    <property type="project" value="InterPro"/>
</dbReference>
<name>A0AAD9MHQ5_9PEZI</name>
<keyword evidence="3" id="KW-0067">ATP-binding</keyword>
<dbReference type="PANTHER" id="PTHR45865">
    <property type="entry name" value="E3 UBIQUITIN-PROTEIN LIGASE SHPRH FAMILY MEMBER"/>
    <property type="match status" value="1"/>
</dbReference>
<dbReference type="InterPro" id="IPR059033">
    <property type="entry name" value="C144_05_dom"/>
</dbReference>
<evidence type="ECO:0000256" key="4">
    <source>
        <dbReference type="SAM" id="Coils"/>
    </source>
</evidence>
<evidence type="ECO:0000313" key="7">
    <source>
        <dbReference type="EMBL" id="KAK2073743.1"/>
    </source>
</evidence>
<dbReference type="Pfam" id="PF00176">
    <property type="entry name" value="SNF2-rel_dom"/>
    <property type="match status" value="1"/>
</dbReference>
<reference evidence="7" key="1">
    <citation type="journal article" date="2023" name="Mol. Plant Microbe Interact.">
        <title>Elucidating the Obligate Nature and Biological Capacity of an Invasive Fungal Corn Pathogen.</title>
        <authorList>
            <person name="MacCready J.S."/>
            <person name="Roggenkamp E.M."/>
            <person name="Gdanetz K."/>
            <person name="Chilvers M.I."/>
        </authorList>
    </citation>
    <scope>NUCLEOTIDE SEQUENCE</scope>
    <source>
        <strain evidence="7">PM02</strain>
    </source>
</reference>
<feature type="compositionally biased region" description="Low complexity" evidence="5">
    <location>
        <begin position="125"/>
        <end position="135"/>
    </location>
</feature>
<sequence>MEDVAGGKFYASPLFGLVPLGDRQYNLRASRATLIVAPSTLLDQWLAEFRRHAPELRITYFSGLRKMVKDKSEEAAIVDQLAGMDVVVTTYESRVNDALDLWKQVLQACDEMVAEYRRQLAQAAEEATSSRTEAQQLVGDDGEGNGDSGEARRRLRYALELQHKTVFFVANAYFSIKSNEGFTVPDSEDFRRLEQLETDAYQRAKDIRKELLQESRSKAKGLMDQITDLAAKQNYAVIPEFKLDGQRGLESRRILDAQEEICLVLNDQAGQLDDWREHVIQLLSKPLVDEDDDEITGEEYDDSTKLQDEILVYAQLLRTVIADRQLALSGQVNTLVEHEIKNAERLAKIGEGPFPERFLELLEIRNQIKPPFTPGFPLYSSRGVISELRALALKLRNDASRGNARAAAELCIVESHMSSIQSELAEQNKVIVQLEREIERFTDAVNARLDYYRQLQDVSDMVADYDGPTDERALARVLGQEEILRAKLATAQAKHRYLLHLKEADSPDEQRTCVICQTAFSIGVLTICGHQFFCKHILHQRDLHDINLKPQELRVHSDTHVTGAGADKAGISSFSRKKSTIYAELDPQKLAAIKSIELNGPNFTTKVDTLVRHLLFLRESDPGAKSVVFSQYKEFLDVLATAFHRYRIGFTSFDKANGIASFKGDPGKEVFLLHARAHASGLNLVNANHVFLCEPLLNTALELQAIARVDRIGQQHETTVWLYIVDGTVEQSIYNLSVQRRMEHIGPACKGKSKESTPELLDSSLEAANSLEMQQAHLSRLMGTKGISGEAVEKKDLWSCLFGHVQQQEAREEQVRDNPAAVRGFLAAEAAEGRMRQDVESGRMLHIGPEKRRELTKLGYIVSLPTENQAPFPPEQSPPVDRMKAFGVLPALGIFLRPSVSTTTSRAFTQTRWAHKKAQLPIPPTIPLVPDVETFLTVIGRGLKKHAAKFPSWEALFTLTSEQLRELGVDEPRTRRYLLRWRQRYQLGKYGVGGDLKHVVGGRAELRVLETNEDPLVPKRVAINVQPGTLPAALPAEERVRPRGYKVRGQSAICGPYVLPMRGGGAVVTVTEGMWEDKRGRKIDGGERRQAEVRFKKRFEERKKAREANIECSLSLFLQKKVGH</sequence>
<feature type="coiled-coil region" evidence="4">
    <location>
        <begin position="417"/>
        <end position="444"/>
    </location>
</feature>
<dbReference type="InterPro" id="IPR000330">
    <property type="entry name" value="SNF2_N"/>
</dbReference>
<dbReference type="PANTHER" id="PTHR45865:SF1">
    <property type="entry name" value="E3 UBIQUITIN-PROTEIN LIGASE SHPRH"/>
    <property type="match status" value="1"/>
</dbReference>